<organism evidence="1 2">
    <name type="scientific">Rossellomorea pakistanensis</name>
    <dbReference type="NCBI Taxonomy" id="992288"/>
    <lineage>
        <taxon>Bacteria</taxon>
        <taxon>Bacillati</taxon>
        <taxon>Bacillota</taxon>
        <taxon>Bacilli</taxon>
        <taxon>Bacillales</taxon>
        <taxon>Bacillaceae</taxon>
        <taxon>Rossellomorea</taxon>
    </lineage>
</organism>
<protein>
    <submittedName>
        <fullName evidence="1">Uncharacterized protein</fullName>
    </submittedName>
</protein>
<reference evidence="1 2" key="1">
    <citation type="submission" date="2021-01" db="EMBL/GenBank/DDBJ databases">
        <title>Genomic Encyclopedia of Type Strains, Phase IV (KMG-IV): sequencing the most valuable type-strain genomes for metagenomic binning, comparative biology and taxonomic classification.</title>
        <authorList>
            <person name="Goeker M."/>
        </authorList>
    </citation>
    <scope>NUCLEOTIDE SEQUENCE [LARGE SCALE GENOMIC DNA]</scope>
    <source>
        <strain evidence="1 2">DSM 24834</strain>
    </source>
</reference>
<proteinExistence type="predicted"/>
<dbReference type="Proteomes" id="UP001646157">
    <property type="component" value="Unassembled WGS sequence"/>
</dbReference>
<comment type="caution">
    <text evidence="1">The sequence shown here is derived from an EMBL/GenBank/DDBJ whole genome shotgun (WGS) entry which is preliminary data.</text>
</comment>
<keyword evidence="2" id="KW-1185">Reference proteome</keyword>
<sequence>MDENWTSKASITPIVEYAYVRIDIDNNIAEVNRVDYKQNTVMRFYFDIDKNVIMKTGTLELYKMRIQLTQ</sequence>
<evidence type="ECO:0000313" key="1">
    <source>
        <dbReference type="EMBL" id="MBM7587402.1"/>
    </source>
</evidence>
<evidence type="ECO:0000313" key="2">
    <source>
        <dbReference type="Proteomes" id="UP001646157"/>
    </source>
</evidence>
<dbReference type="EMBL" id="JAFBDZ010000004">
    <property type="protein sequence ID" value="MBM7587402.1"/>
    <property type="molecule type" value="Genomic_DNA"/>
</dbReference>
<gene>
    <name evidence="1" type="ORF">JOC86_003975</name>
</gene>
<accession>A0ABS2NHQ5</accession>
<name>A0ABS2NHQ5_9BACI</name>